<keyword evidence="1" id="KW-0472">Membrane</keyword>
<dbReference type="EMBL" id="VSSQ01001026">
    <property type="protein sequence ID" value="MPM04291.1"/>
    <property type="molecule type" value="Genomic_DNA"/>
</dbReference>
<evidence type="ECO:0000313" key="2">
    <source>
        <dbReference type="EMBL" id="MPM04291.1"/>
    </source>
</evidence>
<name>A0A644WL57_9ZZZZ</name>
<evidence type="ECO:0000256" key="1">
    <source>
        <dbReference type="SAM" id="Phobius"/>
    </source>
</evidence>
<keyword evidence="1" id="KW-1133">Transmembrane helix</keyword>
<gene>
    <name evidence="2" type="ORF">SDC9_50567</name>
</gene>
<accession>A0A644WL57</accession>
<protein>
    <submittedName>
        <fullName evidence="2">Uncharacterized protein</fullName>
    </submittedName>
</protein>
<feature type="transmembrane region" description="Helical" evidence="1">
    <location>
        <begin position="6"/>
        <end position="26"/>
    </location>
</feature>
<proteinExistence type="predicted"/>
<reference evidence="2" key="1">
    <citation type="submission" date="2019-08" db="EMBL/GenBank/DDBJ databases">
        <authorList>
            <person name="Kucharzyk K."/>
            <person name="Murdoch R.W."/>
            <person name="Higgins S."/>
            <person name="Loffler F."/>
        </authorList>
    </citation>
    <scope>NUCLEOTIDE SEQUENCE</scope>
</reference>
<organism evidence="2">
    <name type="scientific">bioreactor metagenome</name>
    <dbReference type="NCBI Taxonomy" id="1076179"/>
    <lineage>
        <taxon>unclassified sequences</taxon>
        <taxon>metagenomes</taxon>
        <taxon>ecological metagenomes</taxon>
    </lineage>
</organism>
<comment type="caution">
    <text evidence="2">The sequence shown here is derived from an EMBL/GenBank/DDBJ whole genome shotgun (WGS) entry which is preliminary data.</text>
</comment>
<keyword evidence="1" id="KW-0812">Transmembrane</keyword>
<dbReference type="AlphaFoldDB" id="A0A644WL57"/>
<sequence length="154" mass="18106">MIETVKNIAAIIGCILSVLTLLGIIAKPLRVSLIGYIKSQAGKSETDRQLIEIHTMLQHHIDDDKVFKQRMEDSMSITLDFTEKQCRNLIKDKFYKYRSERKLPLYEKKTLLDIEDLYINRMHKNHWCQTLINEMNAWPIDYSGEDMDALEEED</sequence>